<feature type="transmembrane region" description="Helical" evidence="1">
    <location>
        <begin position="53"/>
        <end position="72"/>
    </location>
</feature>
<sequence>MQMSIAKAFYIHGLSNFFMGDDAFKNQKNTLWRRLHLWWHGKEETEQKRLKSFIPLTLYTIAVIYGVIYLSILNTVNRGKGMDAVKTWYGGDRSEIVRALKREKEGLENSFKKIIRKRVSGGR</sequence>
<gene>
    <name evidence="2" type="ORF">METZ01_LOCUS337628</name>
</gene>
<accession>A0A382QGW0</accession>
<evidence type="ECO:0000256" key="1">
    <source>
        <dbReference type="SAM" id="Phobius"/>
    </source>
</evidence>
<keyword evidence="1" id="KW-0812">Transmembrane</keyword>
<dbReference type="EMBL" id="UINC01114458">
    <property type="protein sequence ID" value="SVC84774.1"/>
    <property type="molecule type" value="Genomic_DNA"/>
</dbReference>
<protein>
    <submittedName>
        <fullName evidence="2">Uncharacterized protein</fullName>
    </submittedName>
</protein>
<keyword evidence="1" id="KW-0472">Membrane</keyword>
<evidence type="ECO:0000313" key="2">
    <source>
        <dbReference type="EMBL" id="SVC84774.1"/>
    </source>
</evidence>
<proteinExistence type="predicted"/>
<organism evidence="2">
    <name type="scientific">marine metagenome</name>
    <dbReference type="NCBI Taxonomy" id="408172"/>
    <lineage>
        <taxon>unclassified sequences</taxon>
        <taxon>metagenomes</taxon>
        <taxon>ecological metagenomes</taxon>
    </lineage>
</organism>
<reference evidence="2" key="1">
    <citation type="submission" date="2018-05" db="EMBL/GenBank/DDBJ databases">
        <authorList>
            <person name="Lanie J.A."/>
            <person name="Ng W.-L."/>
            <person name="Kazmierczak K.M."/>
            <person name="Andrzejewski T.M."/>
            <person name="Davidsen T.M."/>
            <person name="Wayne K.J."/>
            <person name="Tettelin H."/>
            <person name="Glass J.I."/>
            <person name="Rusch D."/>
            <person name="Podicherti R."/>
            <person name="Tsui H.-C.T."/>
            <person name="Winkler M.E."/>
        </authorList>
    </citation>
    <scope>NUCLEOTIDE SEQUENCE</scope>
</reference>
<dbReference type="AlphaFoldDB" id="A0A382QGW0"/>
<keyword evidence="1" id="KW-1133">Transmembrane helix</keyword>
<name>A0A382QGW0_9ZZZZ</name>